<dbReference type="SUPFAM" id="SSF54506">
    <property type="entry name" value="Diaminopimelate epimerase-like"/>
    <property type="match status" value="1"/>
</dbReference>
<dbReference type="PANTHER" id="PTHR33442:SF1">
    <property type="entry name" value="TRANS-3-HYDROXY-L-PROLINE DEHYDRATASE"/>
    <property type="match status" value="1"/>
</dbReference>
<comment type="similarity">
    <text evidence="1">Belongs to the proline racemase family.</text>
</comment>
<dbReference type="Gene3D" id="3.10.310.10">
    <property type="entry name" value="Diaminopimelate Epimerase, Chain A, domain 1"/>
    <property type="match status" value="2"/>
</dbReference>
<dbReference type="InterPro" id="IPR008794">
    <property type="entry name" value="Pro_racemase_fam"/>
</dbReference>
<feature type="non-terminal residue" evidence="2">
    <location>
        <position position="1"/>
    </location>
</feature>
<evidence type="ECO:0000256" key="1">
    <source>
        <dbReference type="ARBA" id="ARBA00007529"/>
    </source>
</evidence>
<dbReference type="PANTHER" id="PTHR33442">
    <property type="entry name" value="TRANS-3-HYDROXY-L-PROLINE DEHYDRATASE"/>
    <property type="match status" value="1"/>
</dbReference>
<reference evidence="2" key="1">
    <citation type="journal article" date="2014" name="Front. Microbiol.">
        <title>High frequency of phylogenetically diverse reductive dehalogenase-homologous genes in deep subseafloor sedimentary metagenomes.</title>
        <authorList>
            <person name="Kawai M."/>
            <person name="Futagami T."/>
            <person name="Toyoda A."/>
            <person name="Takaki Y."/>
            <person name="Nishi S."/>
            <person name="Hori S."/>
            <person name="Arai W."/>
            <person name="Tsubouchi T."/>
            <person name="Morono Y."/>
            <person name="Uchiyama I."/>
            <person name="Ito T."/>
            <person name="Fujiyama A."/>
            <person name="Inagaki F."/>
            <person name="Takami H."/>
        </authorList>
    </citation>
    <scope>NUCLEOTIDE SEQUENCE</scope>
    <source>
        <strain evidence="2">Expedition CK06-06</strain>
    </source>
</reference>
<dbReference type="Pfam" id="PF05544">
    <property type="entry name" value="Pro_racemase"/>
    <property type="match status" value="1"/>
</dbReference>
<name>X0Y0V0_9ZZZZ</name>
<dbReference type="EMBL" id="BARS01043913">
    <property type="protein sequence ID" value="GAG30521.1"/>
    <property type="molecule type" value="Genomic_DNA"/>
</dbReference>
<accession>X0Y0V0</accession>
<organism evidence="2">
    <name type="scientific">marine sediment metagenome</name>
    <dbReference type="NCBI Taxonomy" id="412755"/>
    <lineage>
        <taxon>unclassified sequences</taxon>
        <taxon>metagenomes</taxon>
        <taxon>ecological metagenomes</taxon>
    </lineage>
</organism>
<comment type="caution">
    <text evidence="2">The sequence shown here is derived from an EMBL/GenBank/DDBJ whole genome shotgun (WGS) entry which is preliminary data.</text>
</comment>
<sequence length="115" mass="12501">SFLYGTIFIGPPQEQGAHSRNVCIFAEGEVDRSPTGTGVSARLAIHHARGEINLNEPITIESIIDSRFSGRVVQTTTFGSHPAIIPEVEGTAYITGRHEFLIDPNDPLRNGFLLS</sequence>
<dbReference type="GO" id="GO:0047580">
    <property type="term" value="F:4-hydroxyproline epimerase activity"/>
    <property type="evidence" value="ECO:0007669"/>
    <property type="project" value="TreeGrafter"/>
</dbReference>
<gene>
    <name evidence="2" type="ORF">S01H1_66419</name>
</gene>
<proteinExistence type="inferred from homology"/>
<evidence type="ECO:0008006" key="3">
    <source>
        <dbReference type="Google" id="ProtNLM"/>
    </source>
</evidence>
<evidence type="ECO:0000313" key="2">
    <source>
        <dbReference type="EMBL" id="GAG30521.1"/>
    </source>
</evidence>
<dbReference type="AlphaFoldDB" id="X0Y0V0"/>
<protein>
    <recommendedName>
        <fullName evidence="3">Proline racemase</fullName>
    </recommendedName>
</protein>